<gene>
    <name evidence="1" type="ORF">AYI68_g8401</name>
</gene>
<proteinExistence type="predicted"/>
<evidence type="ECO:0000313" key="2">
    <source>
        <dbReference type="Proteomes" id="UP000187455"/>
    </source>
</evidence>
<keyword evidence="2" id="KW-1185">Reference proteome</keyword>
<protein>
    <submittedName>
        <fullName evidence="1">Uncharacterized protein</fullName>
    </submittedName>
</protein>
<dbReference type="AlphaFoldDB" id="A0A1R0GKZ6"/>
<sequence length="73" mass="8133">METFSAKVTSNLKISKDNTISIEAQKITSSNMNSNDTTNFNASSTYEPSLLDNMDMDLLTDNLTTLLYLFNSL</sequence>
<dbReference type="Proteomes" id="UP000187455">
    <property type="component" value="Unassembled WGS sequence"/>
</dbReference>
<evidence type="ECO:0000313" key="1">
    <source>
        <dbReference type="EMBL" id="OLY77557.1"/>
    </source>
</evidence>
<organism evidence="1 2">
    <name type="scientific">Smittium mucronatum</name>
    <dbReference type="NCBI Taxonomy" id="133383"/>
    <lineage>
        <taxon>Eukaryota</taxon>
        <taxon>Fungi</taxon>
        <taxon>Fungi incertae sedis</taxon>
        <taxon>Zoopagomycota</taxon>
        <taxon>Kickxellomycotina</taxon>
        <taxon>Harpellomycetes</taxon>
        <taxon>Harpellales</taxon>
        <taxon>Legeriomycetaceae</taxon>
        <taxon>Smittium</taxon>
    </lineage>
</organism>
<name>A0A1R0GKZ6_9FUNG</name>
<accession>A0A1R0GKZ6</accession>
<dbReference type="EMBL" id="LSSL01007797">
    <property type="protein sequence ID" value="OLY77557.1"/>
    <property type="molecule type" value="Genomic_DNA"/>
</dbReference>
<comment type="caution">
    <text evidence="1">The sequence shown here is derived from an EMBL/GenBank/DDBJ whole genome shotgun (WGS) entry which is preliminary data.</text>
</comment>
<reference evidence="1 2" key="1">
    <citation type="journal article" date="2016" name="Mol. Biol. Evol.">
        <title>Genome-Wide Survey of Gut Fungi (Harpellales) Reveals the First Horizontally Transferred Ubiquitin Gene from a Mosquito Host.</title>
        <authorList>
            <person name="Wang Y."/>
            <person name="White M.M."/>
            <person name="Kvist S."/>
            <person name="Moncalvo J.M."/>
        </authorList>
    </citation>
    <scope>NUCLEOTIDE SEQUENCE [LARGE SCALE GENOMIC DNA]</scope>
    <source>
        <strain evidence="1 2">ALG-7-W6</strain>
    </source>
</reference>